<evidence type="ECO:0000256" key="2">
    <source>
        <dbReference type="ARBA" id="ARBA00022692"/>
    </source>
</evidence>
<evidence type="ECO:0000256" key="3">
    <source>
        <dbReference type="ARBA" id="ARBA00022989"/>
    </source>
</evidence>
<evidence type="ECO:0000313" key="7">
    <source>
        <dbReference type="EMBL" id="KAK0325967.1"/>
    </source>
</evidence>
<evidence type="ECO:0000256" key="4">
    <source>
        <dbReference type="ARBA" id="ARBA00023136"/>
    </source>
</evidence>
<feature type="transmembrane region" description="Helical" evidence="6">
    <location>
        <begin position="124"/>
        <end position="149"/>
    </location>
</feature>
<dbReference type="Pfam" id="PF03208">
    <property type="entry name" value="PRA1"/>
    <property type="match status" value="1"/>
</dbReference>
<evidence type="ECO:0000256" key="6">
    <source>
        <dbReference type="SAM" id="Phobius"/>
    </source>
</evidence>
<proteinExistence type="predicted"/>
<reference evidence="7" key="1">
    <citation type="submission" date="2021-12" db="EMBL/GenBank/DDBJ databases">
        <title>Black yeast isolated from Biological Soil Crust.</title>
        <authorList>
            <person name="Kurbessoian T."/>
        </authorList>
    </citation>
    <scope>NUCLEOTIDE SEQUENCE</scope>
    <source>
        <strain evidence="7">CCFEE 5208</strain>
    </source>
</reference>
<dbReference type="PANTHER" id="PTHR19317:SF0">
    <property type="entry name" value="PRENYLATED RAB ACCEPTOR PROTEIN 1"/>
    <property type="match status" value="1"/>
</dbReference>
<keyword evidence="2 6" id="KW-0812">Transmembrane</keyword>
<dbReference type="GO" id="GO:0016020">
    <property type="term" value="C:membrane"/>
    <property type="evidence" value="ECO:0007669"/>
    <property type="project" value="UniProtKB-SubCell"/>
</dbReference>
<sequence>MARMNIPLEALTSRLNLQGRFDSVRSQSIANRFANLKPVGEFLDIKRIGRPANIGELQTRVNYNLSYFSSNYAVLFVMLSIYSLLTNLLLFFVILLVVGGMFGIGKLQGADLDVGFARFTSSQLYTGLLIVSVPLGLWASPIATVLWLVGATAVSILGHASLMDRPIEASFSEYDPIKQPTSTVALANTTSATERRFKDRSAAQSSSPYEGRPPRALSDDSRRGRYLEDWELRQLHASRYGERFEEISEDEDGQGVLLDLHGYAIRDGRQRGFAGDELYFDGYDIGRDRQRRRQVYDYGDNFDSEGEYYDRRTGVSDSAAAAARDRDEELMQTALARIAAARTRGKSNVNLSPEEMEALERRHRGQPPERTPPPVLLSPPATPAKTPKGKVGSRTSSSTSLAAQRKKKGSSSISSPAKSNSKAKVERKVSAEQQASPYTPGAGPPGIMVPGPNGVPVFAPLVNYPHLSSPELTRAGAARPRSRSTSKHSRRDSTPPERVDRYTQYPSPYYMPPPPQQQRGLRPEYPNRSTQQDEMDYYPPPPRHRSASTAAAQYAPLHRRTSDDYDLPPPLPPLPAAQSGGGGGGRRHVSGPPDVRYASLRRVPPASSPLAPPQRPGPGVHAASDPAVFGSGGGGGWKGSGLGRGVVRGGSSGSSSGSGEDQGVQIGHEAVVDVGREAERGLSGRDEGRRRKSGRSARINHTATLSEDRAGLPL</sequence>
<dbReference type="GO" id="GO:0005794">
    <property type="term" value="C:Golgi apparatus"/>
    <property type="evidence" value="ECO:0007669"/>
    <property type="project" value="TreeGrafter"/>
</dbReference>
<accession>A0AAN6FWY7</accession>
<feature type="transmembrane region" description="Helical" evidence="6">
    <location>
        <begin position="72"/>
        <end position="104"/>
    </location>
</feature>
<organism evidence="7 8">
    <name type="scientific">Friedmanniomyces endolithicus</name>
    <dbReference type="NCBI Taxonomy" id="329885"/>
    <lineage>
        <taxon>Eukaryota</taxon>
        <taxon>Fungi</taxon>
        <taxon>Dikarya</taxon>
        <taxon>Ascomycota</taxon>
        <taxon>Pezizomycotina</taxon>
        <taxon>Dothideomycetes</taxon>
        <taxon>Dothideomycetidae</taxon>
        <taxon>Mycosphaerellales</taxon>
        <taxon>Teratosphaeriaceae</taxon>
        <taxon>Friedmanniomyces</taxon>
    </lineage>
</organism>
<evidence type="ECO:0000256" key="5">
    <source>
        <dbReference type="SAM" id="MobiDB-lite"/>
    </source>
</evidence>
<dbReference type="EMBL" id="JASUXU010000005">
    <property type="protein sequence ID" value="KAK0325967.1"/>
    <property type="molecule type" value="Genomic_DNA"/>
</dbReference>
<feature type="compositionally biased region" description="Basic residues" evidence="5">
    <location>
        <begin position="480"/>
        <end position="490"/>
    </location>
</feature>
<feature type="compositionally biased region" description="Polar residues" evidence="5">
    <location>
        <begin position="393"/>
        <end position="402"/>
    </location>
</feature>
<keyword evidence="4 6" id="KW-0472">Membrane</keyword>
<dbReference type="InterPro" id="IPR004895">
    <property type="entry name" value="Prenylated_rab_accept_PRA1"/>
</dbReference>
<evidence type="ECO:0000313" key="8">
    <source>
        <dbReference type="Proteomes" id="UP001168146"/>
    </source>
</evidence>
<comment type="subcellular location">
    <subcellularLocation>
        <location evidence="1">Membrane</location>
        <topology evidence="1">Multi-pass membrane protein</topology>
    </subcellularLocation>
</comment>
<feature type="compositionally biased region" description="Gly residues" evidence="5">
    <location>
        <begin position="630"/>
        <end position="652"/>
    </location>
</feature>
<feature type="compositionally biased region" description="Low complexity" evidence="5">
    <location>
        <begin position="410"/>
        <end position="422"/>
    </location>
</feature>
<dbReference type="Proteomes" id="UP001168146">
    <property type="component" value="Unassembled WGS sequence"/>
</dbReference>
<dbReference type="PANTHER" id="PTHR19317">
    <property type="entry name" value="PRENYLATED RAB ACCEPTOR 1-RELATED"/>
    <property type="match status" value="1"/>
</dbReference>
<evidence type="ECO:0000256" key="1">
    <source>
        <dbReference type="ARBA" id="ARBA00004141"/>
    </source>
</evidence>
<name>A0AAN6FWY7_9PEZI</name>
<keyword evidence="3 6" id="KW-1133">Transmembrane helix</keyword>
<feature type="region of interest" description="Disordered" evidence="5">
    <location>
        <begin position="188"/>
        <end position="220"/>
    </location>
</feature>
<protein>
    <submittedName>
        <fullName evidence="7">Prenylated Rab acceptor 1</fullName>
    </submittedName>
</protein>
<dbReference type="AlphaFoldDB" id="A0AAN6FWY7"/>
<feature type="compositionally biased region" description="Pro residues" evidence="5">
    <location>
        <begin position="606"/>
        <end position="616"/>
    </location>
</feature>
<feature type="compositionally biased region" description="Basic and acidic residues" evidence="5">
    <location>
        <begin position="670"/>
        <end position="689"/>
    </location>
</feature>
<gene>
    <name evidence="7" type="primary">YIP3_1</name>
    <name evidence="7" type="ORF">LTR82_002712</name>
</gene>
<feature type="compositionally biased region" description="Pro residues" evidence="5">
    <location>
        <begin position="369"/>
        <end position="382"/>
    </location>
</feature>
<feature type="region of interest" description="Disordered" evidence="5">
    <location>
        <begin position="345"/>
        <end position="714"/>
    </location>
</feature>
<feature type="compositionally biased region" description="Basic and acidic residues" evidence="5">
    <location>
        <begin position="491"/>
        <end position="501"/>
    </location>
</feature>
<comment type="caution">
    <text evidence="7">The sequence shown here is derived from an EMBL/GenBank/DDBJ whole genome shotgun (WGS) entry which is preliminary data.</text>
</comment>